<accession>J4DNK8</accession>
<proteinExistence type="predicted"/>
<dbReference type="KEGG" id="tot:TOT_010000595"/>
<dbReference type="EMBL" id="AP011946">
    <property type="protein sequence ID" value="BAM39134.1"/>
    <property type="molecule type" value="Genomic_DNA"/>
</dbReference>
<dbReference type="InterPro" id="IPR007480">
    <property type="entry name" value="DUF529"/>
</dbReference>
<protein>
    <submittedName>
        <fullName evidence="2">Uncharacterized protein</fullName>
    </submittedName>
</protein>
<feature type="region of interest" description="Disordered" evidence="1">
    <location>
        <begin position="142"/>
        <end position="165"/>
    </location>
</feature>
<keyword evidence="3" id="KW-1185">Reference proteome</keyword>
<dbReference type="Pfam" id="PF04385">
    <property type="entry name" value="FAINT"/>
    <property type="match status" value="1"/>
</dbReference>
<evidence type="ECO:0000313" key="3">
    <source>
        <dbReference type="Proteomes" id="UP000003786"/>
    </source>
</evidence>
<evidence type="ECO:0000256" key="1">
    <source>
        <dbReference type="SAM" id="MobiDB-lite"/>
    </source>
</evidence>
<gene>
    <name evidence="2" type="ORF">TOT_010000595</name>
</gene>
<evidence type="ECO:0000313" key="2">
    <source>
        <dbReference type="EMBL" id="BAM39134.1"/>
    </source>
</evidence>
<dbReference type="AlphaFoldDB" id="J4DNK8"/>
<name>J4DNK8_THEOR</name>
<dbReference type="Proteomes" id="UP000003786">
    <property type="component" value="Chromosome 1"/>
</dbReference>
<dbReference type="GeneID" id="20713492"/>
<dbReference type="VEuPathDB" id="PiroplasmaDB:TOT_010000595"/>
<dbReference type="RefSeq" id="XP_009689435.1">
    <property type="nucleotide sequence ID" value="XM_009691140.1"/>
</dbReference>
<organism evidence="2 3">
    <name type="scientific">Theileria orientalis strain Shintoku</name>
    <dbReference type="NCBI Taxonomy" id="869250"/>
    <lineage>
        <taxon>Eukaryota</taxon>
        <taxon>Sar</taxon>
        <taxon>Alveolata</taxon>
        <taxon>Apicomplexa</taxon>
        <taxon>Aconoidasida</taxon>
        <taxon>Piroplasmida</taxon>
        <taxon>Theileriidae</taxon>
        <taxon>Theileria</taxon>
    </lineage>
</organism>
<feature type="compositionally biased region" description="Low complexity" evidence="1">
    <location>
        <begin position="152"/>
        <end position="165"/>
    </location>
</feature>
<reference evidence="2 3" key="1">
    <citation type="journal article" date="2012" name="MBio">
        <title>Comparative genome analysis of three eukaryotic parasites with differing abilities to transform leukocytes reveals key mediators of Theileria-induced leukocyte transformation.</title>
        <authorList>
            <person name="Hayashida K."/>
            <person name="Hara Y."/>
            <person name="Abe T."/>
            <person name="Yamasaki C."/>
            <person name="Toyoda A."/>
            <person name="Kosuge T."/>
            <person name="Suzuki Y."/>
            <person name="Sato Y."/>
            <person name="Kawashima S."/>
            <person name="Katayama T."/>
            <person name="Wakaguri H."/>
            <person name="Inoue N."/>
            <person name="Homma K."/>
            <person name="Tada-Umezaki M."/>
            <person name="Yagi Y."/>
            <person name="Fujii Y."/>
            <person name="Habara T."/>
            <person name="Kanehisa M."/>
            <person name="Watanabe H."/>
            <person name="Ito K."/>
            <person name="Gojobori T."/>
            <person name="Sugawara H."/>
            <person name="Imanishi T."/>
            <person name="Weir W."/>
            <person name="Gardner M."/>
            <person name="Pain A."/>
            <person name="Shiels B."/>
            <person name="Hattori M."/>
            <person name="Nene V."/>
            <person name="Sugimoto C."/>
        </authorList>
    </citation>
    <scope>NUCLEOTIDE SEQUENCE [LARGE SCALE GENOMIC DNA]</scope>
    <source>
        <strain evidence="2 3">Shintoku</strain>
    </source>
</reference>
<sequence>MSQTPKVILLDMNIINISKILSIFVPLFYLSYFSFTLGTNETIDSCSASVPKRDNGKYLDAFFSASVDIKSKQSNCQYEYSARNNIDVFTAKERYKFNLITEGSKTIWHTMDDSKYSEQILVDSGKNHLRIKIKGGDQDYRKENNTWKVDASPPSSSSSTNNTNP</sequence>